<keyword evidence="2" id="KW-1185">Reference proteome</keyword>
<reference evidence="1" key="1">
    <citation type="submission" date="2021-02" db="EMBL/GenBank/DDBJ databases">
        <authorList>
            <consortium name="DOE Joint Genome Institute"/>
            <person name="Ahrendt S."/>
            <person name="Looney B.P."/>
            <person name="Miyauchi S."/>
            <person name="Morin E."/>
            <person name="Drula E."/>
            <person name="Courty P.E."/>
            <person name="Chicoki N."/>
            <person name="Fauchery L."/>
            <person name="Kohler A."/>
            <person name="Kuo A."/>
            <person name="Labutti K."/>
            <person name="Pangilinan J."/>
            <person name="Lipzen A."/>
            <person name="Riley R."/>
            <person name="Andreopoulos W."/>
            <person name="He G."/>
            <person name="Johnson J."/>
            <person name="Barry K.W."/>
            <person name="Grigoriev I.V."/>
            <person name="Nagy L."/>
            <person name="Hibbett D."/>
            <person name="Henrissat B."/>
            <person name="Matheny P.B."/>
            <person name="Labbe J."/>
            <person name="Martin F."/>
        </authorList>
    </citation>
    <scope>NUCLEOTIDE SEQUENCE</scope>
    <source>
        <strain evidence="1">EC-137</strain>
    </source>
</reference>
<dbReference type="Proteomes" id="UP000814128">
    <property type="component" value="Unassembled WGS sequence"/>
</dbReference>
<gene>
    <name evidence="1" type="ORF">K488DRAFT_74545</name>
</gene>
<protein>
    <submittedName>
        <fullName evidence="1">Uncharacterized protein</fullName>
    </submittedName>
</protein>
<dbReference type="EMBL" id="MU273905">
    <property type="protein sequence ID" value="KAI0027440.1"/>
    <property type="molecule type" value="Genomic_DNA"/>
</dbReference>
<reference evidence="1" key="2">
    <citation type="journal article" date="2022" name="New Phytol.">
        <title>Evolutionary transition to the ectomycorrhizal habit in the genomes of a hyperdiverse lineage of mushroom-forming fungi.</title>
        <authorList>
            <person name="Looney B."/>
            <person name="Miyauchi S."/>
            <person name="Morin E."/>
            <person name="Drula E."/>
            <person name="Courty P.E."/>
            <person name="Kohler A."/>
            <person name="Kuo A."/>
            <person name="LaButti K."/>
            <person name="Pangilinan J."/>
            <person name="Lipzen A."/>
            <person name="Riley R."/>
            <person name="Andreopoulos W."/>
            <person name="He G."/>
            <person name="Johnson J."/>
            <person name="Nolan M."/>
            <person name="Tritt A."/>
            <person name="Barry K.W."/>
            <person name="Grigoriev I.V."/>
            <person name="Nagy L.G."/>
            <person name="Hibbett D."/>
            <person name="Henrissat B."/>
            <person name="Matheny P.B."/>
            <person name="Labbe J."/>
            <person name="Martin F.M."/>
        </authorList>
    </citation>
    <scope>NUCLEOTIDE SEQUENCE</scope>
    <source>
        <strain evidence="1">EC-137</strain>
    </source>
</reference>
<sequence length="172" mass="19161">PGAPDPLAMRLLDELECAVHGLPTSIPEAAPGDDVYSFAEWGIDVPEPELKWMCLNKALDGLVGYDCDVQTVSTIVRREQWGFMHVVPTIRSFVTTYPEVIEGVLLEPKIRRMIDAMAIFTTHRGTRLSPEPQYPSGTQVDTLSCRNSGQQQTSEKRALEASFVTRQEADRV</sequence>
<evidence type="ECO:0000313" key="2">
    <source>
        <dbReference type="Proteomes" id="UP000814128"/>
    </source>
</evidence>
<accession>A0ACB8Q6P0</accession>
<feature type="non-terminal residue" evidence="1">
    <location>
        <position position="1"/>
    </location>
</feature>
<name>A0ACB8Q6P0_9AGAM</name>
<evidence type="ECO:0000313" key="1">
    <source>
        <dbReference type="EMBL" id="KAI0027440.1"/>
    </source>
</evidence>
<proteinExistence type="predicted"/>
<comment type="caution">
    <text evidence="1">The sequence shown here is derived from an EMBL/GenBank/DDBJ whole genome shotgun (WGS) entry which is preliminary data.</text>
</comment>
<organism evidence="1 2">
    <name type="scientific">Vararia minispora EC-137</name>
    <dbReference type="NCBI Taxonomy" id="1314806"/>
    <lineage>
        <taxon>Eukaryota</taxon>
        <taxon>Fungi</taxon>
        <taxon>Dikarya</taxon>
        <taxon>Basidiomycota</taxon>
        <taxon>Agaricomycotina</taxon>
        <taxon>Agaricomycetes</taxon>
        <taxon>Russulales</taxon>
        <taxon>Lachnocladiaceae</taxon>
        <taxon>Vararia</taxon>
    </lineage>
</organism>